<protein>
    <recommendedName>
        <fullName evidence="3">STAS/SEC14 domain-containing protein</fullName>
    </recommendedName>
</protein>
<comment type="caution">
    <text evidence="1">The sequence shown here is derived from an EMBL/GenBank/DDBJ whole genome shotgun (WGS) entry which is preliminary data.</text>
</comment>
<accession>A0A5M6DAQ5</accession>
<dbReference type="Proteomes" id="UP000323426">
    <property type="component" value="Unassembled WGS sequence"/>
</dbReference>
<dbReference type="AlphaFoldDB" id="A0A5M6DAQ5"/>
<organism evidence="1 2">
    <name type="scientific">Adhaeribacter rhizoryzae</name>
    <dbReference type="NCBI Taxonomy" id="2607907"/>
    <lineage>
        <taxon>Bacteria</taxon>
        <taxon>Pseudomonadati</taxon>
        <taxon>Bacteroidota</taxon>
        <taxon>Cytophagia</taxon>
        <taxon>Cytophagales</taxon>
        <taxon>Hymenobacteraceae</taxon>
        <taxon>Adhaeribacter</taxon>
    </lineage>
</organism>
<evidence type="ECO:0000313" key="1">
    <source>
        <dbReference type="EMBL" id="KAA5543382.1"/>
    </source>
</evidence>
<keyword evidence="2" id="KW-1185">Reference proteome</keyword>
<name>A0A5M6DAQ5_9BACT</name>
<sequence length="148" mass="17155">MTPENFSAQLLYQSELAELSFLPESGILWLSWKAKASSVIIQEVYEQLFRQMQSRQVKHVLLDVSRRGRATAADETWMMREFVPRLLQFFKEGIYLAYLLDASHYRALKAESPNGSLESLSHLLSMNYFREAGKAFTWLTTKNLRTAI</sequence>
<dbReference type="EMBL" id="VWSF01000014">
    <property type="protein sequence ID" value="KAA5543382.1"/>
    <property type="molecule type" value="Genomic_DNA"/>
</dbReference>
<evidence type="ECO:0008006" key="3">
    <source>
        <dbReference type="Google" id="ProtNLM"/>
    </source>
</evidence>
<reference evidence="1 2" key="1">
    <citation type="submission" date="2019-09" db="EMBL/GenBank/DDBJ databases">
        <title>Genome sequence and assembly of Adhaeribacter sp.</title>
        <authorList>
            <person name="Chhetri G."/>
        </authorList>
    </citation>
    <scope>NUCLEOTIDE SEQUENCE [LARGE SCALE GENOMIC DNA]</scope>
    <source>
        <strain evidence="1 2">DK36</strain>
    </source>
</reference>
<dbReference type="RefSeq" id="WP_150090190.1">
    <property type="nucleotide sequence ID" value="NZ_VWSF01000014.1"/>
</dbReference>
<proteinExistence type="predicted"/>
<gene>
    <name evidence="1" type="ORF">F0145_17225</name>
</gene>
<evidence type="ECO:0000313" key="2">
    <source>
        <dbReference type="Proteomes" id="UP000323426"/>
    </source>
</evidence>